<dbReference type="PROSITE" id="PS50850">
    <property type="entry name" value="MFS"/>
    <property type="match status" value="1"/>
</dbReference>
<feature type="transmembrane region" description="Helical" evidence="7">
    <location>
        <begin position="437"/>
        <end position="460"/>
    </location>
</feature>
<dbReference type="EMBL" id="JAQJAN010000002">
    <property type="protein sequence ID" value="KAJ5738678.1"/>
    <property type="molecule type" value="Genomic_DNA"/>
</dbReference>
<keyword evidence="10" id="KW-1185">Reference proteome</keyword>
<keyword evidence="3 7" id="KW-0812">Transmembrane</keyword>
<dbReference type="AlphaFoldDB" id="A0AAD6N0B2"/>
<dbReference type="InterPro" id="IPR011701">
    <property type="entry name" value="MFS"/>
</dbReference>
<feature type="transmembrane region" description="Helical" evidence="7">
    <location>
        <begin position="279"/>
        <end position="309"/>
    </location>
</feature>
<evidence type="ECO:0000256" key="4">
    <source>
        <dbReference type="ARBA" id="ARBA00022989"/>
    </source>
</evidence>
<feature type="domain" description="Major facilitator superfamily (MFS) profile" evidence="8">
    <location>
        <begin position="51"/>
        <end position="464"/>
    </location>
</feature>
<dbReference type="PANTHER" id="PTHR43791:SF103">
    <property type="entry name" value="MAJOR FACILITATOR SUPERFAMILY (MFS) PROFILE DOMAIN-CONTAINING PROTEIN-RELATED"/>
    <property type="match status" value="1"/>
</dbReference>
<sequence length="498" mass="55110">MASIREPTRGDEKSVYIATETGQDTAIGEFMEYHASPEEERRLLRKLDLFMIPVMGICYMLQFMDKLALSQATLLNLREDLHLHGQEYTWCSAVFYFGYLAWSWPTSYLIVRLPLGKYLAVSVFIWGGILMCHAACQNYAGLVTCRFFLGIGEAAVAPGFGLITGMFYKREEQPGRQGAWFVGNCVANIIGGVVAWGIGNSASGIQSWRLLFIVLGTITSGYSVVLFFVLPDSPSKASFLTETERVIATQRTIKNKTGSTEDHSFKWSQVLDAAKDPQAWLLVLYTFCVNLCNGGLTSFAAIIISGFGYSDFKSLLLQMPMGVSQLVFLIITAGFATYIPRSRIISMIFNCIISVIGLVLIYTLDDTHKVVKLVGLCFVAAFAVNIPLSISIVTSNVAGATKRSTISVAVFAAYCVGNIVGPQFFYASQDPVYQSGIEASLCGLVLGIFFLGVLYIYYVWENKRRDSLGQAAREVTYDESADQLDKTDKQIPSFRYRL</sequence>
<name>A0AAD6N0B2_9EURO</name>
<dbReference type="PANTHER" id="PTHR43791">
    <property type="entry name" value="PERMEASE-RELATED"/>
    <property type="match status" value="1"/>
</dbReference>
<evidence type="ECO:0000259" key="8">
    <source>
        <dbReference type="PROSITE" id="PS50850"/>
    </source>
</evidence>
<feature type="transmembrane region" description="Helical" evidence="7">
    <location>
        <begin position="47"/>
        <end position="64"/>
    </location>
</feature>
<feature type="transmembrane region" description="Helical" evidence="7">
    <location>
        <begin position="370"/>
        <end position="393"/>
    </location>
</feature>
<comment type="similarity">
    <text evidence="6">Belongs to the major facilitator superfamily. Allantoate permease family.</text>
</comment>
<protein>
    <recommendedName>
        <fullName evidence="8">Major facilitator superfamily (MFS) profile domain-containing protein</fullName>
    </recommendedName>
</protein>
<reference evidence="9" key="2">
    <citation type="submission" date="2023-01" db="EMBL/GenBank/DDBJ databases">
        <authorList>
            <person name="Petersen C."/>
        </authorList>
    </citation>
    <scope>NUCLEOTIDE SEQUENCE</scope>
    <source>
        <strain evidence="9">IBT 17514</strain>
    </source>
</reference>
<evidence type="ECO:0000313" key="9">
    <source>
        <dbReference type="EMBL" id="KAJ5738678.1"/>
    </source>
</evidence>
<feature type="transmembrane region" description="Helical" evidence="7">
    <location>
        <begin position="93"/>
        <end position="111"/>
    </location>
</feature>
<keyword evidence="5 7" id="KW-0472">Membrane</keyword>
<comment type="subcellular location">
    <subcellularLocation>
        <location evidence="1">Membrane</location>
        <topology evidence="1">Multi-pass membrane protein</topology>
    </subcellularLocation>
</comment>
<feature type="transmembrane region" description="Helical" evidence="7">
    <location>
        <begin position="315"/>
        <end position="337"/>
    </location>
</feature>
<evidence type="ECO:0000256" key="5">
    <source>
        <dbReference type="ARBA" id="ARBA00023136"/>
    </source>
</evidence>
<gene>
    <name evidence="9" type="ORF">N7493_001833</name>
</gene>
<dbReference type="InterPro" id="IPR020846">
    <property type="entry name" value="MFS_dom"/>
</dbReference>
<evidence type="ECO:0000256" key="6">
    <source>
        <dbReference type="ARBA" id="ARBA00037968"/>
    </source>
</evidence>
<feature type="transmembrane region" description="Helical" evidence="7">
    <location>
        <begin position="118"/>
        <end position="140"/>
    </location>
</feature>
<dbReference type="Pfam" id="PF07690">
    <property type="entry name" value="MFS_1"/>
    <property type="match status" value="1"/>
</dbReference>
<evidence type="ECO:0000256" key="1">
    <source>
        <dbReference type="ARBA" id="ARBA00004141"/>
    </source>
</evidence>
<evidence type="ECO:0000313" key="10">
    <source>
        <dbReference type="Proteomes" id="UP001215712"/>
    </source>
</evidence>
<evidence type="ECO:0000256" key="7">
    <source>
        <dbReference type="SAM" id="Phobius"/>
    </source>
</evidence>
<reference evidence="9" key="1">
    <citation type="journal article" date="2023" name="IMA Fungus">
        <title>Comparative genomic study of the Penicillium genus elucidates a diverse pangenome and 15 lateral gene transfer events.</title>
        <authorList>
            <person name="Petersen C."/>
            <person name="Sorensen T."/>
            <person name="Nielsen M.R."/>
            <person name="Sondergaard T.E."/>
            <person name="Sorensen J.L."/>
            <person name="Fitzpatrick D.A."/>
            <person name="Frisvad J.C."/>
            <person name="Nielsen K.L."/>
        </authorList>
    </citation>
    <scope>NUCLEOTIDE SEQUENCE</scope>
    <source>
        <strain evidence="9">IBT 17514</strain>
    </source>
</reference>
<dbReference type="SUPFAM" id="SSF103473">
    <property type="entry name" value="MFS general substrate transporter"/>
    <property type="match status" value="1"/>
</dbReference>
<dbReference type="FunFam" id="1.20.1250.20:FF:000064">
    <property type="entry name" value="MFS allantoate transporter"/>
    <property type="match status" value="1"/>
</dbReference>
<keyword evidence="4 7" id="KW-1133">Transmembrane helix</keyword>
<dbReference type="Gene3D" id="1.20.1250.20">
    <property type="entry name" value="MFS general substrate transporter like domains"/>
    <property type="match status" value="2"/>
</dbReference>
<dbReference type="InterPro" id="IPR036259">
    <property type="entry name" value="MFS_trans_sf"/>
</dbReference>
<feature type="transmembrane region" description="Helical" evidence="7">
    <location>
        <begin position="210"/>
        <end position="230"/>
    </location>
</feature>
<proteinExistence type="inferred from homology"/>
<dbReference type="Proteomes" id="UP001215712">
    <property type="component" value="Unassembled WGS sequence"/>
</dbReference>
<feature type="transmembrane region" description="Helical" evidence="7">
    <location>
        <begin position="405"/>
        <end position="425"/>
    </location>
</feature>
<dbReference type="GO" id="GO:0022857">
    <property type="term" value="F:transmembrane transporter activity"/>
    <property type="evidence" value="ECO:0007669"/>
    <property type="project" value="InterPro"/>
</dbReference>
<feature type="transmembrane region" description="Helical" evidence="7">
    <location>
        <begin position="344"/>
        <end position="364"/>
    </location>
</feature>
<keyword evidence="2" id="KW-0813">Transport</keyword>
<dbReference type="GO" id="GO:0016020">
    <property type="term" value="C:membrane"/>
    <property type="evidence" value="ECO:0007669"/>
    <property type="project" value="UniProtKB-SubCell"/>
</dbReference>
<evidence type="ECO:0000256" key="2">
    <source>
        <dbReference type="ARBA" id="ARBA00022448"/>
    </source>
</evidence>
<accession>A0AAD6N0B2</accession>
<feature type="transmembrane region" description="Helical" evidence="7">
    <location>
        <begin position="146"/>
        <end position="168"/>
    </location>
</feature>
<evidence type="ECO:0000256" key="3">
    <source>
        <dbReference type="ARBA" id="ARBA00022692"/>
    </source>
</evidence>
<comment type="caution">
    <text evidence="9">The sequence shown here is derived from an EMBL/GenBank/DDBJ whole genome shotgun (WGS) entry which is preliminary data.</text>
</comment>
<feature type="transmembrane region" description="Helical" evidence="7">
    <location>
        <begin position="180"/>
        <end position="198"/>
    </location>
</feature>
<organism evidence="9 10">
    <name type="scientific">Penicillium malachiteum</name>
    <dbReference type="NCBI Taxonomy" id="1324776"/>
    <lineage>
        <taxon>Eukaryota</taxon>
        <taxon>Fungi</taxon>
        <taxon>Dikarya</taxon>
        <taxon>Ascomycota</taxon>
        <taxon>Pezizomycotina</taxon>
        <taxon>Eurotiomycetes</taxon>
        <taxon>Eurotiomycetidae</taxon>
        <taxon>Eurotiales</taxon>
        <taxon>Aspergillaceae</taxon>
        <taxon>Penicillium</taxon>
    </lineage>
</organism>